<dbReference type="InterPro" id="IPR002201">
    <property type="entry name" value="Glyco_trans_9"/>
</dbReference>
<evidence type="ECO:0000256" key="2">
    <source>
        <dbReference type="ARBA" id="ARBA00022679"/>
    </source>
</evidence>
<dbReference type="Gene3D" id="3.40.50.2000">
    <property type="entry name" value="Glycogen Phosphorylase B"/>
    <property type="match status" value="2"/>
</dbReference>
<evidence type="ECO:0000313" key="5">
    <source>
        <dbReference type="Proteomes" id="UP001155820"/>
    </source>
</evidence>
<evidence type="ECO:0000256" key="3">
    <source>
        <dbReference type="SAM" id="Phobius"/>
    </source>
</evidence>
<dbReference type="Pfam" id="PF01075">
    <property type="entry name" value="Glyco_transf_9"/>
    <property type="match status" value="1"/>
</dbReference>
<gene>
    <name evidence="4" type="ORF">FOB26_06545</name>
</gene>
<dbReference type="InterPro" id="IPR051199">
    <property type="entry name" value="LPS_LOS_Heptosyltrfase"/>
</dbReference>
<keyword evidence="3" id="KW-0812">Transmembrane</keyword>
<dbReference type="GO" id="GO:0005829">
    <property type="term" value="C:cytosol"/>
    <property type="evidence" value="ECO:0007669"/>
    <property type="project" value="TreeGrafter"/>
</dbReference>
<dbReference type="CDD" id="cd03789">
    <property type="entry name" value="GT9_LPS_heptosyltransferase"/>
    <property type="match status" value="1"/>
</dbReference>
<keyword evidence="1" id="KW-0328">Glycosyltransferase</keyword>
<dbReference type="EMBL" id="JABRWM010000006">
    <property type="protein sequence ID" value="NRF18741.1"/>
    <property type="molecule type" value="Genomic_DNA"/>
</dbReference>
<keyword evidence="5" id="KW-1185">Reference proteome</keyword>
<accession>A0AA44EHC1</accession>
<keyword evidence="2" id="KW-0808">Transferase</keyword>
<dbReference type="GO" id="GO:0009244">
    <property type="term" value="P:lipopolysaccharide core region biosynthetic process"/>
    <property type="evidence" value="ECO:0007669"/>
    <property type="project" value="TreeGrafter"/>
</dbReference>
<comment type="caution">
    <text evidence="4">The sequence shown here is derived from an EMBL/GenBank/DDBJ whole genome shotgun (WGS) entry which is preliminary data.</text>
</comment>
<dbReference type="SUPFAM" id="SSF53756">
    <property type="entry name" value="UDP-Glycosyltransferase/glycogen phosphorylase"/>
    <property type="match status" value="1"/>
</dbReference>
<keyword evidence="3" id="KW-1133">Transmembrane helix</keyword>
<organism evidence="4 5">
    <name type="scientific">Agrobacterium pusense</name>
    <dbReference type="NCBI Taxonomy" id="648995"/>
    <lineage>
        <taxon>Bacteria</taxon>
        <taxon>Pseudomonadati</taxon>
        <taxon>Pseudomonadota</taxon>
        <taxon>Alphaproteobacteria</taxon>
        <taxon>Hyphomicrobiales</taxon>
        <taxon>Rhizobiaceae</taxon>
        <taxon>Rhizobium/Agrobacterium group</taxon>
        <taxon>Agrobacterium</taxon>
    </lineage>
</organism>
<dbReference type="PANTHER" id="PTHR30160">
    <property type="entry name" value="TETRAACYLDISACCHARIDE 4'-KINASE-RELATED"/>
    <property type="match status" value="1"/>
</dbReference>
<reference evidence="4" key="1">
    <citation type="submission" date="2019-07" db="EMBL/GenBank/DDBJ databases">
        <title>FDA dAtabase for Regulatory Grade micrObial Sequences (FDA-ARGOS): Supporting development and validation of Infectious Disease Dx tests.</title>
        <authorList>
            <person name="Bachman M."/>
            <person name="Young C."/>
            <person name="Tallon L."/>
            <person name="Sadzewicz L."/>
            <person name="Vavikolanu K."/>
            <person name="Mehta A."/>
            <person name="Aluvathingal J."/>
            <person name="Nadendla S."/>
            <person name="Nandy P."/>
            <person name="Geyer C."/>
            <person name="Yan Y."/>
            <person name="Sichtig H."/>
        </authorList>
    </citation>
    <scope>NUCLEOTIDE SEQUENCE</scope>
    <source>
        <strain evidence="4">FDAARGOS_618</strain>
    </source>
</reference>
<proteinExistence type="predicted"/>
<evidence type="ECO:0000313" key="4">
    <source>
        <dbReference type="EMBL" id="NRF18741.1"/>
    </source>
</evidence>
<dbReference type="AlphaFoldDB" id="A0AA44EHC1"/>
<name>A0AA44EHC1_9HYPH</name>
<protein>
    <submittedName>
        <fullName evidence="4">Glycosyltransferase family 9 protein</fullName>
    </submittedName>
</protein>
<feature type="transmembrane region" description="Helical" evidence="3">
    <location>
        <begin position="283"/>
        <end position="302"/>
    </location>
</feature>
<dbReference type="Proteomes" id="UP001155820">
    <property type="component" value="Unassembled WGS sequence"/>
</dbReference>
<dbReference type="GO" id="GO:0008713">
    <property type="term" value="F:ADP-heptose-lipopolysaccharide heptosyltransferase activity"/>
    <property type="evidence" value="ECO:0007669"/>
    <property type="project" value="TreeGrafter"/>
</dbReference>
<dbReference type="RefSeq" id="WP_172873825.1">
    <property type="nucleotide sequence ID" value="NZ_JABRWL010000005.1"/>
</dbReference>
<evidence type="ECO:0000256" key="1">
    <source>
        <dbReference type="ARBA" id="ARBA00022676"/>
    </source>
</evidence>
<sequence>MKENILQNSKSEKSTSYSSDYEKWKNNQSLAGYIYLPILKNMEKRGDSGLVLSWRGAGNDDFALLDSERWTAFEAKVGDNGLEIVSQSVDVAFRRFPPTEDGDAIFTAIEAIAGSLRTGGAVIVEQKLSNGGSEEVDEAIRRHRYSFHCAGLHVLATSTIAPAKNSDVGATSERIVTVIGCSKSDYDAHKTTDLERAVNEIVIPNRFASLTGLEARSTQPVKQNAALGAEEMLQMHYALQAQAESAEAMIASLSETALSAKDASRRLLKVERRVLALRKQTSLFLPITFPWSLFAGFVVSLVRKRKEKRKKKGSTIAGLKESSYRQISADKDIVVENRKALGEGEFPAAPKILVLKLDHIGDFFLCLPAVDLLKKAWPNAEITLVCSPTNGDLGRSCGYFHDVIEFKFSAEMSQEVQKAQLENYARIKSIVSGYYDLAIDLRHDPDTRPLLMFVHARVKAGFQGTTRFFTPLNISLPEMEVSRGAYKNAHNVHRLMLLSSHVVNSLKGFDSGQIMSGLVQSGGSNDLSGFDRYVVIAPGGGTLAKKWAPAKFARLAEKLVQDHGYKIVVVGGNAEAEYRDAIFDAIPEQSGRDLIGKLPLKKLASVIAEAEFFIGTDTGATHLSALIGVPTIVIFSGVADHHIWEPLGKYVCIVRRPIACAPCHIARIEECVAEHKCMVDIEVDDVYRAFTDMASSRLGKTAS</sequence>
<keyword evidence="3" id="KW-0472">Membrane</keyword>